<name>A0A1D2QT85_9GAMM</name>
<reference evidence="2 3" key="1">
    <citation type="journal article" date="2016" name="Appl. Environ. Microbiol.">
        <title>Lack of Overt Genome Reduction in the Bryostatin-Producing Bryozoan Symbiont "Candidatus Endobugula sertula".</title>
        <authorList>
            <person name="Miller I.J."/>
            <person name="Vanee N."/>
            <person name="Fong S.S."/>
            <person name="Lim-Fong G.E."/>
            <person name="Kwan J.C."/>
        </authorList>
    </citation>
    <scope>NUCLEOTIDE SEQUENCE [LARGE SCALE GENOMIC DNA]</scope>
    <source>
        <strain evidence="2">AB1-4</strain>
    </source>
</reference>
<keyword evidence="1" id="KW-1133">Transmembrane helix</keyword>
<keyword evidence="1" id="KW-0812">Transmembrane</keyword>
<evidence type="ECO:0000313" key="2">
    <source>
        <dbReference type="EMBL" id="ODS24740.1"/>
    </source>
</evidence>
<dbReference type="Proteomes" id="UP000242502">
    <property type="component" value="Unassembled WGS sequence"/>
</dbReference>
<dbReference type="EMBL" id="MDLC01000005">
    <property type="protein sequence ID" value="ODS24740.1"/>
    <property type="molecule type" value="Genomic_DNA"/>
</dbReference>
<comment type="caution">
    <text evidence="2">The sequence shown here is derived from an EMBL/GenBank/DDBJ whole genome shotgun (WGS) entry which is preliminary data.</text>
</comment>
<feature type="transmembrane region" description="Helical" evidence="1">
    <location>
        <begin position="95"/>
        <end position="115"/>
    </location>
</feature>
<dbReference type="InterPro" id="IPR018643">
    <property type="entry name" value="DUF2069_membrane"/>
</dbReference>
<dbReference type="STRING" id="62101.AB835_02430"/>
<evidence type="ECO:0008006" key="4">
    <source>
        <dbReference type="Google" id="ProtNLM"/>
    </source>
</evidence>
<evidence type="ECO:0000256" key="1">
    <source>
        <dbReference type="SAM" id="Phobius"/>
    </source>
</evidence>
<keyword evidence="1" id="KW-0472">Membrane</keyword>
<accession>A0A1D2QT85</accession>
<evidence type="ECO:0000313" key="3">
    <source>
        <dbReference type="Proteomes" id="UP000242502"/>
    </source>
</evidence>
<protein>
    <recommendedName>
        <fullName evidence="4">DUF2069 domain-containing protein</fullName>
    </recommendedName>
</protein>
<feature type="transmembrane region" description="Helical" evidence="1">
    <location>
        <begin position="12"/>
        <end position="35"/>
    </location>
</feature>
<feature type="transmembrane region" description="Helical" evidence="1">
    <location>
        <begin position="41"/>
        <end position="60"/>
    </location>
</feature>
<sequence>MTISLFTPNKRLNVVLFTTYWAYTCLLLLFIYTYFTNENHSWKLLVFQSLPLLLLAPGLIKQQYRSHSWLCFAILAYFIAYVAEVGSPLGEVTDWMGLVLSVIIFISAMLASRGLQRLS</sequence>
<feature type="transmembrane region" description="Helical" evidence="1">
    <location>
        <begin position="67"/>
        <end position="83"/>
    </location>
</feature>
<organism evidence="2 3">
    <name type="scientific">Candidatus Endobugula sertula</name>
    <name type="common">Bugula neritina bacterial symbiont</name>
    <dbReference type="NCBI Taxonomy" id="62101"/>
    <lineage>
        <taxon>Bacteria</taxon>
        <taxon>Pseudomonadati</taxon>
        <taxon>Pseudomonadota</taxon>
        <taxon>Gammaproteobacteria</taxon>
        <taxon>Cellvibrionales</taxon>
        <taxon>Cellvibrionaceae</taxon>
        <taxon>Candidatus Endobugula</taxon>
    </lineage>
</organism>
<gene>
    <name evidence="2" type="ORF">AB835_02430</name>
</gene>
<proteinExistence type="predicted"/>
<dbReference type="AlphaFoldDB" id="A0A1D2QT85"/>
<dbReference type="Pfam" id="PF09842">
    <property type="entry name" value="DUF2069"/>
    <property type="match status" value="1"/>
</dbReference>